<accession>A0A9D4IPE8</accession>
<organism evidence="1 2">
    <name type="scientific">Dreissena polymorpha</name>
    <name type="common">Zebra mussel</name>
    <name type="synonym">Mytilus polymorpha</name>
    <dbReference type="NCBI Taxonomy" id="45954"/>
    <lineage>
        <taxon>Eukaryota</taxon>
        <taxon>Metazoa</taxon>
        <taxon>Spiralia</taxon>
        <taxon>Lophotrochozoa</taxon>
        <taxon>Mollusca</taxon>
        <taxon>Bivalvia</taxon>
        <taxon>Autobranchia</taxon>
        <taxon>Heteroconchia</taxon>
        <taxon>Euheterodonta</taxon>
        <taxon>Imparidentia</taxon>
        <taxon>Neoheterodontei</taxon>
        <taxon>Myida</taxon>
        <taxon>Dreissenoidea</taxon>
        <taxon>Dreissenidae</taxon>
        <taxon>Dreissena</taxon>
    </lineage>
</organism>
<name>A0A9D4IPE8_DREPO</name>
<proteinExistence type="predicted"/>
<keyword evidence="2" id="KW-1185">Reference proteome</keyword>
<dbReference type="Proteomes" id="UP000828390">
    <property type="component" value="Unassembled WGS sequence"/>
</dbReference>
<dbReference type="EMBL" id="JAIWYP010000008">
    <property type="protein sequence ID" value="KAH3780214.1"/>
    <property type="molecule type" value="Genomic_DNA"/>
</dbReference>
<reference evidence="1" key="1">
    <citation type="journal article" date="2019" name="bioRxiv">
        <title>The Genome of the Zebra Mussel, Dreissena polymorpha: A Resource for Invasive Species Research.</title>
        <authorList>
            <person name="McCartney M.A."/>
            <person name="Auch B."/>
            <person name="Kono T."/>
            <person name="Mallez S."/>
            <person name="Zhang Y."/>
            <person name="Obille A."/>
            <person name="Becker A."/>
            <person name="Abrahante J.E."/>
            <person name="Garbe J."/>
            <person name="Badalamenti J.P."/>
            <person name="Herman A."/>
            <person name="Mangelson H."/>
            <person name="Liachko I."/>
            <person name="Sullivan S."/>
            <person name="Sone E.D."/>
            <person name="Koren S."/>
            <person name="Silverstein K.A.T."/>
            <person name="Beckman K.B."/>
            <person name="Gohl D.M."/>
        </authorList>
    </citation>
    <scope>NUCLEOTIDE SEQUENCE</scope>
    <source>
        <strain evidence="1">Duluth1</strain>
        <tissue evidence="1">Whole animal</tissue>
    </source>
</reference>
<evidence type="ECO:0000313" key="2">
    <source>
        <dbReference type="Proteomes" id="UP000828390"/>
    </source>
</evidence>
<comment type="caution">
    <text evidence="1">The sequence shown here is derived from an EMBL/GenBank/DDBJ whole genome shotgun (WGS) entry which is preliminary data.</text>
</comment>
<sequence length="71" mass="7890">MSEDNIIFLITLPSRKDIHCRRKVPCLDLSRGGKVNIVDLVAPSFRVPEPNVDEALRCDVACPSSRGVKEI</sequence>
<gene>
    <name evidence="1" type="ORF">DPMN_158025</name>
</gene>
<reference evidence="1" key="2">
    <citation type="submission" date="2020-11" db="EMBL/GenBank/DDBJ databases">
        <authorList>
            <person name="McCartney M.A."/>
            <person name="Auch B."/>
            <person name="Kono T."/>
            <person name="Mallez S."/>
            <person name="Becker A."/>
            <person name="Gohl D.M."/>
            <person name="Silverstein K.A.T."/>
            <person name="Koren S."/>
            <person name="Bechman K.B."/>
            <person name="Herman A."/>
            <person name="Abrahante J.E."/>
            <person name="Garbe J."/>
        </authorList>
    </citation>
    <scope>NUCLEOTIDE SEQUENCE</scope>
    <source>
        <strain evidence="1">Duluth1</strain>
        <tissue evidence="1">Whole animal</tissue>
    </source>
</reference>
<evidence type="ECO:0000313" key="1">
    <source>
        <dbReference type="EMBL" id="KAH3780214.1"/>
    </source>
</evidence>
<dbReference type="AlphaFoldDB" id="A0A9D4IPE8"/>
<protein>
    <submittedName>
        <fullName evidence="1">Uncharacterized protein</fullName>
    </submittedName>
</protein>